<dbReference type="GO" id="GO:0005524">
    <property type="term" value="F:ATP binding"/>
    <property type="evidence" value="ECO:0007669"/>
    <property type="project" value="UniProtKB-KW"/>
</dbReference>
<dbReference type="Pfam" id="PF07005">
    <property type="entry name" value="SBD_N"/>
    <property type="match status" value="1"/>
</dbReference>
<evidence type="ECO:0000259" key="7">
    <source>
        <dbReference type="Pfam" id="PF07005"/>
    </source>
</evidence>
<feature type="domain" description="Four-carbon acid sugar kinase nucleotide binding" evidence="8">
    <location>
        <begin position="229"/>
        <end position="369"/>
    </location>
</feature>
<dbReference type="AlphaFoldDB" id="A0A239IFC3"/>
<keyword evidence="10" id="KW-1185">Reference proteome</keyword>
<evidence type="ECO:0000256" key="3">
    <source>
        <dbReference type="ARBA" id="ARBA00022741"/>
    </source>
</evidence>
<keyword evidence="6" id="KW-0119">Carbohydrate metabolism</keyword>
<evidence type="ECO:0000256" key="2">
    <source>
        <dbReference type="ARBA" id="ARBA00022679"/>
    </source>
</evidence>
<feature type="domain" description="Four-carbon acid sugar kinase N-terminal" evidence="7">
    <location>
        <begin position="7"/>
        <end position="208"/>
    </location>
</feature>
<dbReference type="InterPro" id="IPR042213">
    <property type="entry name" value="NBD_C_sf"/>
</dbReference>
<evidence type="ECO:0000259" key="8">
    <source>
        <dbReference type="Pfam" id="PF17042"/>
    </source>
</evidence>
<evidence type="ECO:0000256" key="5">
    <source>
        <dbReference type="ARBA" id="ARBA00022840"/>
    </source>
</evidence>
<organism evidence="9 10">
    <name type="scientific">Rhodococcoides kyotonense</name>
    <dbReference type="NCBI Taxonomy" id="398843"/>
    <lineage>
        <taxon>Bacteria</taxon>
        <taxon>Bacillati</taxon>
        <taxon>Actinomycetota</taxon>
        <taxon>Actinomycetes</taxon>
        <taxon>Mycobacteriales</taxon>
        <taxon>Nocardiaceae</taxon>
        <taxon>Rhodococcoides</taxon>
    </lineage>
</organism>
<proteinExistence type="inferred from homology"/>
<evidence type="ECO:0000256" key="1">
    <source>
        <dbReference type="ARBA" id="ARBA00005715"/>
    </source>
</evidence>
<accession>A0A239IFC3</accession>
<dbReference type="Proteomes" id="UP000198327">
    <property type="component" value="Unassembled WGS sequence"/>
</dbReference>
<dbReference type="Gene3D" id="3.40.50.10840">
    <property type="entry name" value="Putative sugar-binding, N-terminal domain"/>
    <property type="match status" value="1"/>
</dbReference>
<dbReference type="OrthoDB" id="9778478at2"/>
<dbReference type="InterPro" id="IPR031475">
    <property type="entry name" value="NBD_C"/>
</dbReference>
<dbReference type="SUPFAM" id="SSF142764">
    <property type="entry name" value="YgbK-like"/>
    <property type="match status" value="1"/>
</dbReference>
<gene>
    <name evidence="9" type="ORF">SAMN05421642_10714</name>
</gene>
<protein>
    <submittedName>
        <fullName evidence="9">4-hydroxythreonine-4-phosphate dehydrogenase</fullName>
    </submittedName>
</protein>
<keyword evidence="2" id="KW-0808">Transferase</keyword>
<reference evidence="10" key="1">
    <citation type="submission" date="2017-06" db="EMBL/GenBank/DDBJ databases">
        <authorList>
            <person name="Varghese N."/>
            <person name="Submissions S."/>
        </authorList>
    </citation>
    <scope>NUCLEOTIDE SEQUENCE [LARGE SCALE GENOMIC DNA]</scope>
    <source>
        <strain evidence="10">JCM 23211</strain>
    </source>
</reference>
<dbReference type="EMBL" id="FZOW01000007">
    <property type="protein sequence ID" value="SNS91743.1"/>
    <property type="molecule type" value="Genomic_DNA"/>
</dbReference>
<dbReference type="Gene3D" id="3.40.980.20">
    <property type="entry name" value="Four-carbon acid sugar kinase, nucleotide binding domain"/>
    <property type="match status" value="1"/>
</dbReference>
<dbReference type="InterPro" id="IPR010737">
    <property type="entry name" value="4-carb_acid_sugar_kinase_N"/>
</dbReference>
<dbReference type="Pfam" id="PF17042">
    <property type="entry name" value="NBD_C"/>
    <property type="match status" value="1"/>
</dbReference>
<dbReference type="RefSeq" id="WP_089246825.1">
    <property type="nucleotide sequence ID" value="NZ_FZOW01000007.1"/>
</dbReference>
<keyword evidence="3" id="KW-0547">Nucleotide-binding</keyword>
<evidence type="ECO:0000256" key="4">
    <source>
        <dbReference type="ARBA" id="ARBA00022777"/>
    </source>
</evidence>
<evidence type="ECO:0000256" key="6">
    <source>
        <dbReference type="ARBA" id="ARBA00023277"/>
    </source>
</evidence>
<dbReference type="STRING" id="398843.A3K89_23025"/>
<sequence>MNARPDLLILADDLSGAAECAAVFLRREVDLAIDIDTLQSEADVRVVDLGTRIMSGADASARLAATLDGLPARVSVLKKIDSMLRGNIGPEVEALAATGPVVVAAALPVLNRVVVDGVLHIDDVPLHLSGRWGMELATPPKSVGDMFTGAATVTLAAGVGESELRAALASGAIAVCDASTDADLDAVVAAASAVPGVRLVGTSALAAAVARTFPEASTDTSNREPAPALVVVGTAEAVAVEQVRRLERAGACHVQVDIDDLVNARTNPDTVRSALADGVAVLTVSGPVDPSRASSVAAALGDLVAAVVRGRSVGLVLTGGETARRVIDALGVSTMEPIAEVHHGAVVSRTPDGSLIATRPGSFGDHDSLISMSNYLRGIDNSFLLSHSEALA</sequence>
<dbReference type="InterPro" id="IPR037051">
    <property type="entry name" value="4-carb_acid_sugar_kinase_N_sf"/>
</dbReference>
<evidence type="ECO:0000313" key="9">
    <source>
        <dbReference type="EMBL" id="SNS91743.1"/>
    </source>
</evidence>
<keyword evidence="4" id="KW-0418">Kinase</keyword>
<evidence type="ECO:0000313" key="10">
    <source>
        <dbReference type="Proteomes" id="UP000198327"/>
    </source>
</evidence>
<comment type="similarity">
    <text evidence="1">Belongs to the four-carbon acid sugar kinase family.</text>
</comment>
<name>A0A239IFC3_9NOCA</name>
<dbReference type="GO" id="GO:0016301">
    <property type="term" value="F:kinase activity"/>
    <property type="evidence" value="ECO:0007669"/>
    <property type="project" value="UniProtKB-KW"/>
</dbReference>
<keyword evidence="5" id="KW-0067">ATP-binding</keyword>